<evidence type="ECO:0000259" key="1">
    <source>
        <dbReference type="Pfam" id="PF13843"/>
    </source>
</evidence>
<keyword evidence="3" id="KW-1185">Reference proteome</keyword>
<dbReference type="STRING" id="166423.A0A0M8ZQA0"/>
<dbReference type="InterPro" id="IPR029526">
    <property type="entry name" value="PGBD"/>
</dbReference>
<evidence type="ECO:0000313" key="3">
    <source>
        <dbReference type="Proteomes" id="UP000053105"/>
    </source>
</evidence>
<evidence type="ECO:0000313" key="2">
    <source>
        <dbReference type="EMBL" id="KOX67453.1"/>
    </source>
</evidence>
<name>A0A0M8ZQA0_9HYME</name>
<sequence>YYPEKQLTIKRSFITVLGRHIHELYDDDYCKHGLIIYMLTEVNGLILKMNTRLCLLEDETNINHEEIVYKLLSGFEGRGHVIYLNEYYTSYSLVKNLLKKKIHTTGRLKRENTEYFPAVVRATLKQGEFFHQLTNEGICVMRYQDIDKKYADFMISSECSTTMKETGSKRRSVKKPEIVVNYFSLINAIKLINF</sequence>
<dbReference type="Pfam" id="PF13843">
    <property type="entry name" value="DDE_Tnp_1_7"/>
    <property type="match status" value="1"/>
</dbReference>
<accession>A0A0M8ZQA0</accession>
<feature type="non-terminal residue" evidence="2">
    <location>
        <position position="1"/>
    </location>
</feature>
<organism evidence="2 3">
    <name type="scientific">Melipona quadrifasciata</name>
    <dbReference type="NCBI Taxonomy" id="166423"/>
    <lineage>
        <taxon>Eukaryota</taxon>
        <taxon>Metazoa</taxon>
        <taxon>Ecdysozoa</taxon>
        <taxon>Arthropoda</taxon>
        <taxon>Hexapoda</taxon>
        <taxon>Insecta</taxon>
        <taxon>Pterygota</taxon>
        <taxon>Neoptera</taxon>
        <taxon>Endopterygota</taxon>
        <taxon>Hymenoptera</taxon>
        <taxon>Apocrita</taxon>
        <taxon>Aculeata</taxon>
        <taxon>Apoidea</taxon>
        <taxon>Anthophila</taxon>
        <taxon>Apidae</taxon>
        <taxon>Melipona</taxon>
    </lineage>
</organism>
<dbReference type="AlphaFoldDB" id="A0A0M8ZQA0"/>
<gene>
    <name evidence="2" type="ORF">WN51_10129</name>
</gene>
<dbReference type="Proteomes" id="UP000053105">
    <property type="component" value="Unassembled WGS sequence"/>
</dbReference>
<feature type="domain" description="PiggyBac transposable element-derived protein" evidence="1">
    <location>
        <begin position="1"/>
        <end position="187"/>
    </location>
</feature>
<proteinExistence type="predicted"/>
<dbReference type="EMBL" id="KQ436073">
    <property type="protein sequence ID" value="KOX67453.1"/>
    <property type="molecule type" value="Genomic_DNA"/>
</dbReference>
<dbReference type="OrthoDB" id="7613120at2759"/>
<protein>
    <recommendedName>
        <fullName evidence="1">PiggyBac transposable element-derived protein domain-containing protein</fullName>
    </recommendedName>
</protein>
<reference evidence="2 3" key="1">
    <citation type="submission" date="2015-07" db="EMBL/GenBank/DDBJ databases">
        <title>The genome of Melipona quadrifasciata.</title>
        <authorList>
            <person name="Pan H."/>
            <person name="Kapheim K."/>
        </authorList>
    </citation>
    <scope>NUCLEOTIDE SEQUENCE [LARGE SCALE GENOMIC DNA]</scope>
    <source>
        <strain evidence="2">0111107301</strain>
        <tissue evidence="2">Whole body</tissue>
    </source>
</reference>